<keyword evidence="9" id="KW-1185">Reference proteome</keyword>
<dbReference type="PRINTS" id="PR00380">
    <property type="entry name" value="KINESINHEAVY"/>
</dbReference>
<evidence type="ECO:0000256" key="1">
    <source>
        <dbReference type="ARBA" id="ARBA00022741"/>
    </source>
</evidence>
<feature type="domain" description="Kinesin motor" evidence="7">
    <location>
        <begin position="158"/>
        <end position="478"/>
    </location>
</feature>
<sequence length="1311" mass="143288">MASSASKTRPSSSPFQFRRPATAASLNQSRNFGVSGASLPFLSPSSTSSSSNTSVLSKTSTFSAGRLPTPGSGSSSKGNIPVPPPSSSTVATPPPHPPPHKLRSTPAPTSSASSGSSSVSVSAGIARSAVSPRGTPSTPTSQQQRAGEHQHGSPPKENVSVTIRFRPLSQREILRGDEVAWYANGDTAVRSELNPSTAYAFDRVFGPATTTRGVYDAAAQQVVSGVMEGINGTVFAYGVTSSGKTHTMHGDQKSPGVIPLAIKDVFSIIQETPSREFLLRVSYLEIYNEVINDLLDPAGQNLRVREDTQQGTYVEGIKEEVVCSPAHALSLIAAGEEHRHVGSNNFNLLSSRSHTIFTMTVESSLRDEGYNNKDVTLSQLNLIDLAGSESSKTETTGLRRKEGAYINKSLLTLGTVIAKLSDGKASHIPYRDSKLTRLLQGSLSGHGRISLICTITPASSNNEETHNTLKFAHRAKRIEIHAASNWILDEKSLIKKYQKEITSLKTELEHLKHSILEQPFVVNTSQEDLVHLRQQLEAGQVKMQSRLEEEEQAKAALMGRIQRLTKLILVSTKNTLPSTPIVDKSIHRRRHSFGEEELAYLPEKRRDSVLDDDEGRSQIGPDEVQLECKGEDAIGMDDAMTQEKKAIKKRGMLGWFKLRVSGCTALLGFKSLSIAACLIKNDSLYSTPSGSFELEHLPNGSPNGLGQFSPSLDFKAAARRSSFSRNRADELSTVGTTMEDQIDLLKEQSKMLAGEVAFCTSSLKRLIEQAMNSSDDTQLQVQIEKMKEDINEKRVQMRMLEQKIKTSPTPHLSLVPVDTSQQIAKLMNELNEQTFDLEIRTADNRILREQLQAKTAETNQLRESVESLQQELQMSLLEAKAALIEKLQQDKIQLVEEKGTLQVQSVKLVDEAAFAKELASRAAVELKNLAEEVTKLSFQNAKLEKELVQAQELTFQNVKLQNQLAKLQTDLAKKAQDSTEAKLPLLNGIGKGDGHGLSNGNEDFSSRSGETTKSGSTQHEDPDIWELDDAHKAIHELKKELKSAKEKEATLVNSVTERAEREAQLQKQLDEAKQREDSLENDLGCMWVLVAKLKETQQVAQPLQKESQESYQEQCESTASGADNGYSSDSENTPSLPSKLINLCNDMESVSSAQLARAEQIEGGTFSKDGTTFGLPGELVQSFESVVQEGSLHAILHQVPCSTSFDVSPVEKSHSHSNKLNSVTKGPANSDHSSGNTDLGRSLEQLRSFMEEERQRGGAGLGDLMLDLNPSSLCVPLSNSSLHHPGGDHLLSQASQELDADIWQDYDTDSF</sequence>
<dbReference type="InterPro" id="IPR027417">
    <property type="entry name" value="P-loop_NTPase"/>
</dbReference>
<evidence type="ECO:0000313" key="8">
    <source>
        <dbReference type="EMBL" id="CAK9265995.1"/>
    </source>
</evidence>
<dbReference type="SMART" id="SM00129">
    <property type="entry name" value="KISc"/>
    <property type="match status" value="1"/>
</dbReference>
<comment type="similarity">
    <text evidence="4">Belongs to the TRAFAC class myosin-kinesin ATPase superfamily. Kinesin family.</text>
</comment>
<evidence type="ECO:0000256" key="4">
    <source>
        <dbReference type="PROSITE-ProRule" id="PRU00283"/>
    </source>
</evidence>
<organism evidence="8 9">
    <name type="scientific">Sphagnum jensenii</name>
    <dbReference type="NCBI Taxonomy" id="128206"/>
    <lineage>
        <taxon>Eukaryota</taxon>
        <taxon>Viridiplantae</taxon>
        <taxon>Streptophyta</taxon>
        <taxon>Embryophyta</taxon>
        <taxon>Bryophyta</taxon>
        <taxon>Sphagnophytina</taxon>
        <taxon>Sphagnopsida</taxon>
        <taxon>Sphagnales</taxon>
        <taxon>Sphagnaceae</taxon>
        <taxon>Sphagnum</taxon>
    </lineage>
</organism>
<evidence type="ECO:0000256" key="3">
    <source>
        <dbReference type="ARBA" id="ARBA00023175"/>
    </source>
</evidence>
<keyword evidence="1 4" id="KW-0547">Nucleotide-binding</keyword>
<dbReference type="Proteomes" id="UP001497444">
    <property type="component" value="Chromosome 18"/>
</dbReference>
<dbReference type="SUPFAM" id="SSF52540">
    <property type="entry name" value="P-loop containing nucleoside triphosphate hydrolases"/>
    <property type="match status" value="1"/>
</dbReference>
<dbReference type="Pfam" id="PF00225">
    <property type="entry name" value="Kinesin"/>
    <property type="match status" value="1"/>
</dbReference>
<dbReference type="InterPro" id="IPR036961">
    <property type="entry name" value="Kinesin_motor_dom_sf"/>
</dbReference>
<evidence type="ECO:0000313" key="9">
    <source>
        <dbReference type="Proteomes" id="UP001497444"/>
    </source>
</evidence>
<feature type="coiled-coil region" evidence="5">
    <location>
        <begin position="844"/>
        <end position="977"/>
    </location>
</feature>
<gene>
    <name evidence="8" type="ORF">CSSPJE1EN1_LOCUS11473</name>
</gene>
<protein>
    <recommendedName>
        <fullName evidence="7">Kinesin motor domain-containing protein</fullName>
    </recommendedName>
</protein>
<feature type="compositionally biased region" description="Polar residues" evidence="6">
    <location>
        <begin position="998"/>
        <end position="1017"/>
    </location>
</feature>
<dbReference type="PROSITE" id="PS00411">
    <property type="entry name" value="KINESIN_MOTOR_1"/>
    <property type="match status" value="1"/>
</dbReference>
<feature type="compositionally biased region" description="Pro residues" evidence="6">
    <location>
        <begin position="81"/>
        <end position="97"/>
    </location>
</feature>
<keyword evidence="2 4" id="KW-0067">ATP-binding</keyword>
<feature type="compositionally biased region" description="Low complexity" evidence="6">
    <location>
        <begin position="104"/>
        <end position="131"/>
    </location>
</feature>
<name>A0ABP0WKK1_9BRYO</name>
<dbReference type="InterPro" id="IPR001752">
    <property type="entry name" value="Kinesin_motor_dom"/>
</dbReference>
<dbReference type="InterPro" id="IPR027640">
    <property type="entry name" value="Kinesin-like_fam"/>
</dbReference>
<feature type="region of interest" description="Disordered" evidence="6">
    <location>
        <begin position="1104"/>
        <end position="1138"/>
    </location>
</feature>
<evidence type="ECO:0000259" key="7">
    <source>
        <dbReference type="PROSITE" id="PS50067"/>
    </source>
</evidence>
<dbReference type="InterPro" id="IPR019821">
    <property type="entry name" value="Kinesin_motor_CS"/>
</dbReference>
<feature type="compositionally biased region" description="Low complexity" evidence="6">
    <location>
        <begin position="38"/>
        <end position="61"/>
    </location>
</feature>
<evidence type="ECO:0000256" key="2">
    <source>
        <dbReference type="ARBA" id="ARBA00022840"/>
    </source>
</evidence>
<evidence type="ECO:0000256" key="5">
    <source>
        <dbReference type="SAM" id="Coils"/>
    </source>
</evidence>
<dbReference type="PANTHER" id="PTHR47968">
    <property type="entry name" value="CENTROMERE PROTEIN E"/>
    <property type="match status" value="1"/>
</dbReference>
<dbReference type="Gene3D" id="3.40.850.10">
    <property type="entry name" value="Kinesin motor domain"/>
    <property type="match status" value="1"/>
</dbReference>
<evidence type="ECO:0000256" key="6">
    <source>
        <dbReference type="SAM" id="MobiDB-lite"/>
    </source>
</evidence>
<dbReference type="CDD" id="cd01374">
    <property type="entry name" value="KISc_CENP_E"/>
    <property type="match status" value="1"/>
</dbReference>
<feature type="coiled-coil region" evidence="5">
    <location>
        <begin position="1027"/>
        <end position="1082"/>
    </location>
</feature>
<feature type="region of interest" description="Disordered" evidence="6">
    <location>
        <begin position="985"/>
        <end position="1024"/>
    </location>
</feature>
<dbReference type="EMBL" id="OZ020113">
    <property type="protein sequence ID" value="CAK9265995.1"/>
    <property type="molecule type" value="Genomic_DNA"/>
</dbReference>
<keyword evidence="3 4" id="KW-0505">Motor protein</keyword>
<feature type="region of interest" description="Disordered" evidence="6">
    <location>
        <begin position="1"/>
        <end position="160"/>
    </location>
</feature>
<proteinExistence type="inferred from homology"/>
<dbReference type="PROSITE" id="PS50067">
    <property type="entry name" value="KINESIN_MOTOR_2"/>
    <property type="match status" value="1"/>
</dbReference>
<feature type="compositionally biased region" description="Low complexity" evidence="6">
    <location>
        <begin position="1"/>
        <end position="14"/>
    </location>
</feature>
<feature type="region of interest" description="Disordered" evidence="6">
    <location>
        <begin position="1208"/>
        <end position="1239"/>
    </location>
</feature>
<feature type="compositionally biased region" description="Polar residues" evidence="6">
    <location>
        <begin position="134"/>
        <end position="145"/>
    </location>
</feature>
<feature type="coiled-coil region" evidence="5">
    <location>
        <begin position="487"/>
        <end position="567"/>
    </location>
</feature>
<dbReference type="PANTHER" id="PTHR47968:SF33">
    <property type="entry name" value="KINESIN-LIKE PROTEIN KIN-7C, MITOCHONDRIAL ISOFORM X1"/>
    <property type="match status" value="1"/>
</dbReference>
<feature type="compositionally biased region" description="Polar residues" evidence="6">
    <location>
        <begin position="1230"/>
        <end position="1239"/>
    </location>
</feature>
<feature type="binding site" evidence="4">
    <location>
        <begin position="238"/>
        <end position="245"/>
    </location>
    <ligand>
        <name>ATP</name>
        <dbReference type="ChEBI" id="CHEBI:30616"/>
    </ligand>
</feature>
<accession>A0ABP0WKK1</accession>
<keyword evidence="5" id="KW-0175">Coiled coil</keyword>
<feature type="compositionally biased region" description="Polar residues" evidence="6">
    <location>
        <begin position="1118"/>
        <end position="1136"/>
    </location>
</feature>
<reference evidence="8" key="1">
    <citation type="submission" date="2024-02" db="EMBL/GenBank/DDBJ databases">
        <authorList>
            <consortium name="ELIXIR-Norway"/>
            <consortium name="Elixir Norway"/>
        </authorList>
    </citation>
    <scope>NUCLEOTIDE SEQUENCE</scope>
</reference>